<reference evidence="1 2" key="1">
    <citation type="journal article" date="2014" name="Genome Biol. Evol.">
        <title>Genome degeneration and adaptation in a nascent stage of symbiosis.</title>
        <authorList>
            <person name="Oakeson K.F."/>
            <person name="Gil R."/>
            <person name="Clayton A.L."/>
            <person name="Dunn D.M."/>
            <person name="von Niederhausern A.C."/>
            <person name="Hamil C."/>
            <person name="Aoyagi A."/>
            <person name="Duval B."/>
            <person name="Baca A."/>
            <person name="Silva F.J."/>
            <person name="Vallier A."/>
            <person name="Jackson D.G."/>
            <person name="Latorre A."/>
            <person name="Weiss R.B."/>
            <person name="Heddi A."/>
            <person name="Moya A."/>
            <person name="Dale C."/>
        </authorList>
    </citation>
    <scope>NUCLEOTIDE SEQUENCE [LARGE SCALE GENOMIC DNA]</scope>
    <source>
        <strain evidence="2">none</strain>
    </source>
</reference>
<dbReference type="Proteomes" id="UP000019025">
    <property type="component" value="Chromosome"/>
</dbReference>
<proteinExistence type="predicted"/>
<evidence type="ECO:0000313" key="1">
    <source>
        <dbReference type="EMBL" id="AHF73895.1"/>
    </source>
</evidence>
<dbReference type="Gene3D" id="3.30.1460.10">
    <property type="match status" value="1"/>
</dbReference>
<accession>W0HNV9</accession>
<dbReference type="HOGENOM" id="CLU_1755528_0_0_6"/>
<evidence type="ECO:0000313" key="2">
    <source>
        <dbReference type="Proteomes" id="UP000019025"/>
    </source>
</evidence>
<dbReference type="Pfam" id="PF05932">
    <property type="entry name" value="CesT"/>
    <property type="match status" value="1"/>
</dbReference>
<dbReference type="KEGG" id="pes:SOPEG_1927"/>
<name>W0HNV9_9GAMM</name>
<sequence length="148" mass="16513">MTFEQLLQVLSVETHLNLDEAIDSGGCTLEFDKNIRVTLEHHNGCVYIFSPVMAITGELSGEFFASLLQVQLFGIATHRCWFGYDVGGQRIILFFLMDLAYNSAQSALENIENLIDQSHYWLKTLPDIACHLGAQGGAPRPANHFAPR</sequence>
<gene>
    <name evidence="1" type="ORF">SOPEG_1927</name>
</gene>
<protein>
    <submittedName>
        <fullName evidence="1">Uncharacterized protein</fullName>
    </submittedName>
</protein>
<keyword evidence="2" id="KW-1185">Reference proteome</keyword>
<dbReference type="SUPFAM" id="SSF69635">
    <property type="entry name" value="Type III secretory system chaperone-like"/>
    <property type="match status" value="1"/>
</dbReference>
<organism evidence="1 2">
    <name type="scientific">Candidatus Sodalis pierantonii str. SOPE</name>
    <dbReference type="NCBI Taxonomy" id="2342"/>
    <lineage>
        <taxon>Bacteria</taxon>
        <taxon>Pseudomonadati</taxon>
        <taxon>Pseudomonadota</taxon>
        <taxon>Gammaproteobacteria</taxon>
        <taxon>Enterobacterales</taxon>
        <taxon>Bruguierivoracaceae</taxon>
        <taxon>Sodalis</taxon>
    </lineage>
</organism>
<dbReference type="EMBL" id="CP006568">
    <property type="protein sequence ID" value="AHF73895.1"/>
    <property type="molecule type" value="Genomic_DNA"/>
</dbReference>
<dbReference type="AlphaFoldDB" id="W0HNV9"/>
<dbReference type="InterPro" id="IPR010261">
    <property type="entry name" value="Tir_chaperone"/>
</dbReference>
<dbReference type="CDD" id="cd16364">
    <property type="entry name" value="T3SC_I-like"/>
    <property type="match status" value="1"/>
</dbReference>
<dbReference type="GO" id="GO:0030254">
    <property type="term" value="P:protein secretion by the type III secretion system"/>
    <property type="evidence" value="ECO:0007669"/>
    <property type="project" value="InterPro"/>
</dbReference>